<protein>
    <recommendedName>
        <fullName evidence="3">Hemerythrin HHE cation binding domain-containing protein</fullName>
    </recommendedName>
</protein>
<gene>
    <name evidence="1" type="ORF">GCM10023149_31120</name>
</gene>
<sequence>MVNSEDVYSLIRQTFDDLSPLFENVNSHFIFPEEIFIEHQKEVINKFHNSLKELSYSDPKVFVEELKNFKKVITKKADPYNYHENEILYTAFKKLNEEERTNYFKNLKI</sequence>
<comment type="caution">
    <text evidence="1">The sequence shown here is derived from an EMBL/GenBank/DDBJ whole genome shotgun (WGS) entry which is preliminary data.</text>
</comment>
<accession>A0ABP8GPD8</accession>
<dbReference type="Proteomes" id="UP001500582">
    <property type="component" value="Unassembled WGS sequence"/>
</dbReference>
<evidence type="ECO:0000313" key="1">
    <source>
        <dbReference type="EMBL" id="GAA4327611.1"/>
    </source>
</evidence>
<organism evidence="1 2">
    <name type="scientific">Mucilaginibacter gynuensis</name>
    <dbReference type="NCBI Taxonomy" id="1302236"/>
    <lineage>
        <taxon>Bacteria</taxon>
        <taxon>Pseudomonadati</taxon>
        <taxon>Bacteroidota</taxon>
        <taxon>Sphingobacteriia</taxon>
        <taxon>Sphingobacteriales</taxon>
        <taxon>Sphingobacteriaceae</taxon>
        <taxon>Mucilaginibacter</taxon>
    </lineage>
</organism>
<evidence type="ECO:0000313" key="2">
    <source>
        <dbReference type="Proteomes" id="UP001500582"/>
    </source>
</evidence>
<proteinExistence type="predicted"/>
<reference evidence="2" key="1">
    <citation type="journal article" date="2019" name="Int. J. Syst. Evol. Microbiol.">
        <title>The Global Catalogue of Microorganisms (GCM) 10K type strain sequencing project: providing services to taxonomists for standard genome sequencing and annotation.</title>
        <authorList>
            <consortium name="The Broad Institute Genomics Platform"/>
            <consortium name="The Broad Institute Genome Sequencing Center for Infectious Disease"/>
            <person name="Wu L."/>
            <person name="Ma J."/>
        </authorList>
    </citation>
    <scope>NUCLEOTIDE SEQUENCE [LARGE SCALE GENOMIC DNA]</scope>
    <source>
        <strain evidence="2">JCM 17705</strain>
    </source>
</reference>
<keyword evidence="2" id="KW-1185">Reference proteome</keyword>
<evidence type="ECO:0008006" key="3">
    <source>
        <dbReference type="Google" id="ProtNLM"/>
    </source>
</evidence>
<dbReference type="EMBL" id="BAABFT010000008">
    <property type="protein sequence ID" value="GAA4327611.1"/>
    <property type="molecule type" value="Genomic_DNA"/>
</dbReference>
<name>A0ABP8GPD8_9SPHI</name>